<organism evidence="7 8">
    <name type="scientific">Neoroseomonas eburnea</name>
    <dbReference type="NCBI Taxonomy" id="1346889"/>
    <lineage>
        <taxon>Bacteria</taxon>
        <taxon>Pseudomonadati</taxon>
        <taxon>Pseudomonadota</taxon>
        <taxon>Alphaproteobacteria</taxon>
        <taxon>Acetobacterales</taxon>
        <taxon>Acetobacteraceae</taxon>
        <taxon>Neoroseomonas</taxon>
    </lineage>
</organism>
<dbReference type="InterPro" id="IPR018653">
    <property type="entry name" value="ScfR_C"/>
</dbReference>
<dbReference type="AlphaFoldDB" id="A0A9X9XBP1"/>
<dbReference type="PANTHER" id="PTHR46797">
    <property type="entry name" value="HTH-TYPE TRANSCRIPTIONAL REGULATOR"/>
    <property type="match status" value="1"/>
</dbReference>
<evidence type="ECO:0000256" key="3">
    <source>
        <dbReference type="ARBA" id="ARBA00023125"/>
    </source>
</evidence>
<dbReference type="GO" id="GO:0003700">
    <property type="term" value="F:DNA-binding transcription factor activity"/>
    <property type="evidence" value="ECO:0007669"/>
    <property type="project" value="TreeGrafter"/>
</dbReference>
<dbReference type="SUPFAM" id="SSF47413">
    <property type="entry name" value="lambda repressor-like DNA-binding domains"/>
    <property type="match status" value="1"/>
</dbReference>
<comment type="caution">
    <text evidence="7">The sequence shown here is derived from an EMBL/GenBank/DDBJ whole genome shotgun (WGS) entry which is preliminary data.</text>
</comment>
<dbReference type="PANTHER" id="PTHR46797:SF23">
    <property type="entry name" value="HTH-TYPE TRANSCRIPTIONAL REGULATOR SUTR"/>
    <property type="match status" value="1"/>
</dbReference>
<reference evidence="7" key="2">
    <citation type="journal article" date="2021" name="Syst. Appl. Microbiol.">
        <title>Roseomonas hellenica sp. nov., isolated from roots of wild-growing Alkanna tinctoria.</title>
        <authorList>
            <person name="Rat A."/>
            <person name="Naranjo H.D."/>
            <person name="Lebbe L."/>
            <person name="Cnockaert M."/>
            <person name="Krigas N."/>
            <person name="Grigoriadou K."/>
            <person name="Maloupa E."/>
            <person name="Willems A."/>
        </authorList>
    </citation>
    <scope>NUCLEOTIDE SEQUENCE</scope>
    <source>
        <strain evidence="7">LMG 31228</strain>
    </source>
</reference>
<dbReference type="InterPro" id="IPR010982">
    <property type="entry name" value="Lambda_DNA-bd_dom_sf"/>
</dbReference>
<keyword evidence="8" id="KW-1185">Reference proteome</keyword>
<dbReference type="PROSITE" id="PS50943">
    <property type="entry name" value="HTH_CROC1"/>
    <property type="match status" value="1"/>
</dbReference>
<dbReference type="PIRSF" id="PIRSF019251">
    <property type="entry name" value="Rv0465c"/>
    <property type="match status" value="1"/>
</dbReference>
<evidence type="ECO:0000313" key="8">
    <source>
        <dbReference type="Proteomes" id="UP001138709"/>
    </source>
</evidence>
<name>A0A9X9XBP1_9PROT</name>
<dbReference type="SMART" id="SM00530">
    <property type="entry name" value="HTH_XRE"/>
    <property type="match status" value="1"/>
</dbReference>
<dbReference type="InterPro" id="IPR001387">
    <property type="entry name" value="Cro/C1-type_HTH"/>
</dbReference>
<evidence type="ECO:0000256" key="1">
    <source>
        <dbReference type="ARBA" id="ARBA00007227"/>
    </source>
</evidence>
<evidence type="ECO:0000313" key="7">
    <source>
        <dbReference type="EMBL" id="MBR0681127.1"/>
    </source>
</evidence>
<evidence type="ECO:0000256" key="5">
    <source>
        <dbReference type="SAM" id="MobiDB-lite"/>
    </source>
</evidence>
<dbReference type="Pfam" id="PF06114">
    <property type="entry name" value="Peptidase_M78"/>
    <property type="match status" value="1"/>
</dbReference>
<dbReference type="Proteomes" id="UP001138709">
    <property type="component" value="Unassembled WGS sequence"/>
</dbReference>
<dbReference type="GO" id="GO:0003677">
    <property type="term" value="F:DNA binding"/>
    <property type="evidence" value="ECO:0007669"/>
    <property type="project" value="UniProtKB-KW"/>
</dbReference>
<dbReference type="Gene3D" id="1.10.260.40">
    <property type="entry name" value="lambda repressor-like DNA-binding domains"/>
    <property type="match status" value="1"/>
</dbReference>
<gene>
    <name evidence="7" type="ORF">GXW74_11565</name>
</gene>
<dbReference type="GO" id="GO:0005829">
    <property type="term" value="C:cytosol"/>
    <property type="evidence" value="ECO:0007669"/>
    <property type="project" value="TreeGrafter"/>
</dbReference>
<reference evidence="7" key="1">
    <citation type="submission" date="2020-01" db="EMBL/GenBank/DDBJ databases">
        <authorList>
            <person name="Rat A."/>
        </authorList>
    </citation>
    <scope>NUCLEOTIDE SEQUENCE</scope>
    <source>
        <strain evidence="7">LMG 31228</strain>
    </source>
</reference>
<dbReference type="InterPro" id="IPR026281">
    <property type="entry name" value="HTH_RamB"/>
</dbReference>
<keyword evidence="3" id="KW-0238">DNA-binding</keyword>
<evidence type="ECO:0000259" key="6">
    <source>
        <dbReference type="PROSITE" id="PS50943"/>
    </source>
</evidence>
<keyword evidence="2" id="KW-0805">Transcription regulation</keyword>
<sequence length="489" mass="52680">MARPLIGRTIRRLRSERGLTQQALATRLGISGSYLNLIEHDQRAVTASLLIKLTETLGVEIAALSGSAERQLESGLREVLSDPMLGLEAVPEQEVTTLAASAPNAARAVLALYRAWRVAREDSSGLALPTGRRILLPNEETRDFFHDRANHFPALEAAAEAIGRELGAQPAEMNHAIAERLRRAHGLSVHVGPLDGAMRRHDAAARVLYLSESLPRESRGFQMAFTLMLLEAREAVEAATAGAEPSTPEAAAMIRIGLLNYAAAALLMPYASYLATARELRHDIEALASRFGVSFEQAAQRLSTMQREGARGVPFFFLRVDPAGNVGKRFSAAGFPFARFGGSCPRWVVHEAFATPGRIRVQVARLPDGATFLTVARSVQGPAAHWGEPPPVHVVAMGCDISRAPELVYAEGLDLDTAAVGIGLSCRLCDRAECRSRAFPPLEHRLVLDPAVEDAAPYRFEAAARPAPVSPAASPPAARTTARRTSPSR</sequence>
<feature type="domain" description="HTH cro/C1-type" evidence="6">
    <location>
        <begin position="10"/>
        <end position="64"/>
    </location>
</feature>
<dbReference type="InterPro" id="IPR010359">
    <property type="entry name" value="IrrE_HExxH"/>
</dbReference>
<proteinExistence type="inferred from homology"/>
<evidence type="ECO:0000256" key="2">
    <source>
        <dbReference type="ARBA" id="ARBA00023015"/>
    </source>
</evidence>
<dbReference type="CDD" id="cd00093">
    <property type="entry name" value="HTH_XRE"/>
    <property type="match status" value="1"/>
</dbReference>
<accession>A0A9X9XBP1</accession>
<feature type="region of interest" description="Disordered" evidence="5">
    <location>
        <begin position="463"/>
        <end position="489"/>
    </location>
</feature>
<protein>
    <submittedName>
        <fullName evidence="7">DUF2083 domain-containing protein</fullName>
    </submittedName>
</protein>
<dbReference type="EMBL" id="JAAEDL010000009">
    <property type="protein sequence ID" value="MBR0681127.1"/>
    <property type="molecule type" value="Genomic_DNA"/>
</dbReference>
<evidence type="ECO:0000256" key="4">
    <source>
        <dbReference type="ARBA" id="ARBA00023163"/>
    </source>
</evidence>
<dbReference type="Pfam" id="PF01381">
    <property type="entry name" value="HTH_3"/>
    <property type="match status" value="1"/>
</dbReference>
<dbReference type="Pfam" id="PF09856">
    <property type="entry name" value="ScfRs"/>
    <property type="match status" value="1"/>
</dbReference>
<comment type="similarity">
    <text evidence="1">Belongs to the short-chain fatty acyl-CoA assimilation regulator (ScfR) family.</text>
</comment>
<keyword evidence="4" id="KW-0804">Transcription</keyword>
<dbReference type="RefSeq" id="WP_211846657.1">
    <property type="nucleotide sequence ID" value="NZ_JAAEDL010000009.1"/>
</dbReference>
<dbReference type="InterPro" id="IPR050807">
    <property type="entry name" value="TransReg_Diox_bact_type"/>
</dbReference>